<comment type="caution">
    <text evidence="2">The sequence shown here is derived from an EMBL/GenBank/DDBJ whole genome shotgun (WGS) entry which is preliminary data.</text>
</comment>
<evidence type="ECO:0000256" key="1">
    <source>
        <dbReference type="SAM" id="MobiDB-lite"/>
    </source>
</evidence>
<dbReference type="EMBL" id="JACCJC010000085">
    <property type="protein sequence ID" value="KAF6227528.1"/>
    <property type="molecule type" value="Genomic_DNA"/>
</dbReference>
<name>A0A8H6CQ75_9LECA</name>
<feature type="compositionally biased region" description="Basic residues" evidence="1">
    <location>
        <begin position="46"/>
        <end position="59"/>
    </location>
</feature>
<dbReference type="RefSeq" id="XP_037159019.1">
    <property type="nucleotide sequence ID" value="XM_037314039.1"/>
</dbReference>
<dbReference type="GeneID" id="59293803"/>
<proteinExistence type="predicted"/>
<protein>
    <submittedName>
        <fullName evidence="2">Uncharacterized protein</fullName>
    </submittedName>
</protein>
<dbReference type="AlphaFoldDB" id="A0A8H6CQ75"/>
<gene>
    <name evidence="2" type="ORF">HO173_012167</name>
</gene>
<accession>A0A8H6CQ75</accession>
<reference evidence="2 3" key="1">
    <citation type="journal article" date="2020" name="Genomics">
        <title>Complete, high-quality genomes from long-read metagenomic sequencing of two wolf lichen thalli reveals enigmatic genome architecture.</title>
        <authorList>
            <person name="McKenzie S.K."/>
            <person name="Walston R.F."/>
            <person name="Allen J.L."/>
        </authorList>
    </citation>
    <scope>NUCLEOTIDE SEQUENCE [LARGE SCALE GENOMIC DNA]</scope>
    <source>
        <strain evidence="2">WasteWater2</strain>
    </source>
</reference>
<keyword evidence="3" id="KW-1185">Reference proteome</keyword>
<evidence type="ECO:0000313" key="3">
    <source>
        <dbReference type="Proteomes" id="UP000578531"/>
    </source>
</evidence>
<evidence type="ECO:0000313" key="2">
    <source>
        <dbReference type="EMBL" id="KAF6227528.1"/>
    </source>
</evidence>
<feature type="compositionally biased region" description="Basic and acidic residues" evidence="1">
    <location>
        <begin position="60"/>
        <end position="74"/>
    </location>
</feature>
<organism evidence="2 3">
    <name type="scientific">Letharia columbiana</name>
    <dbReference type="NCBI Taxonomy" id="112416"/>
    <lineage>
        <taxon>Eukaryota</taxon>
        <taxon>Fungi</taxon>
        <taxon>Dikarya</taxon>
        <taxon>Ascomycota</taxon>
        <taxon>Pezizomycotina</taxon>
        <taxon>Lecanoromycetes</taxon>
        <taxon>OSLEUM clade</taxon>
        <taxon>Lecanoromycetidae</taxon>
        <taxon>Lecanorales</taxon>
        <taxon>Lecanorineae</taxon>
        <taxon>Parmeliaceae</taxon>
        <taxon>Letharia</taxon>
    </lineage>
</organism>
<dbReference type="Proteomes" id="UP000578531">
    <property type="component" value="Unassembled WGS sequence"/>
</dbReference>
<feature type="region of interest" description="Disordered" evidence="1">
    <location>
        <begin position="1"/>
        <end position="74"/>
    </location>
</feature>
<sequence length="74" mass="8175">MKMKVGVQSEHQDAEDGFKMPVIKTEPALSPVGDGSASPEIGKLSKGQRKRARLVKKKHDSVGRFDRKDQLDSL</sequence>